<keyword evidence="3" id="KW-1185">Reference proteome</keyword>
<evidence type="ECO:0000313" key="3">
    <source>
        <dbReference type="Proteomes" id="UP000465622"/>
    </source>
</evidence>
<dbReference type="EMBL" id="AP022567">
    <property type="protein sequence ID" value="BBX38523.1"/>
    <property type="molecule type" value="Genomic_DNA"/>
</dbReference>
<reference evidence="1" key="3">
    <citation type="submission" date="2020-02" db="EMBL/GenBank/DDBJ databases">
        <authorList>
            <person name="Matsumoto Y."/>
            <person name="Kinjo T."/>
            <person name="Motooka D."/>
            <person name="Nabeya D."/>
            <person name="Jung N."/>
            <person name="Uechi K."/>
            <person name="Horii T."/>
            <person name="Iida T."/>
            <person name="Fujita J."/>
            <person name="Nakamura S."/>
        </authorList>
    </citation>
    <scope>NUCLEOTIDE SEQUENCE</scope>
    <source>
        <strain evidence="1">JCM 12375</strain>
    </source>
</reference>
<sequence>MSASSDAFSDYMDDYGYAEGDSAVESFIDTASEDILAAHGREIADAVTDHLREIADDIYEAIEWYEHPEVHADVYFLPGVSKLIESMSDYAA</sequence>
<proteinExistence type="predicted"/>
<evidence type="ECO:0008006" key="4">
    <source>
        <dbReference type="Google" id="ProtNLM"/>
    </source>
</evidence>
<organism evidence="2 3">
    <name type="scientific">Mycolicibacterium mageritense</name>
    <name type="common">Mycobacterium mageritense</name>
    <dbReference type="NCBI Taxonomy" id="53462"/>
    <lineage>
        <taxon>Bacteria</taxon>
        <taxon>Bacillati</taxon>
        <taxon>Actinomycetota</taxon>
        <taxon>Actinomycetes</taxon>
        <taxon>Mycobacteriales</taxon>
        <taxon>Mycobacteriaceae</taxon>
        <taxon>Mycolicibacterium</taxon>
    </lineage>
</organism>
<evidence type="ECO:0000313" key="1">
    <source>
        <dbReference type="EMBL" id="BBX35981.1"/>
    </source>
</evidence>
<dbReference type="EMBL" id="AP022567">
    <property type="protein sequence ID" value="BBX35981.1"/>
    <property type="molecule type" value="Genomic_DNA"/>
</dbReference>
<dbReference type="Proteomes" id="UP000465622">
    <property type="component" value="Chromosome"/>
</dbReference>
<evidence type="ECO:0000313" key="2">
    <source>
        <dbReference type="EMBL" id="BBX38523.1"/>
    </source>
</evidence>
<accession>A0ABM7I6D3</accession>
<protein>
    <recommendedName>
        <fullName evidence="4">CdiI immunity protein domain-containing protein</fullName>
    </recommendedName>
</protein>
<dbReference type="RefSeq" id="WP_036436371.1">
    <property type="nucleotide sequence ID" value="NZ_AP022567.1"/>
</dbReference>
<reference evidence="2" key="2">
    <citation type="submission" date="2020-02" db="EMBL/GenBank/DDBJ databases">
        <authorList>
            <person name="Matsumoto Y."/>
            <person name="Motooka D."/>
            <person name="Nakamura S."/>
        </authorList>
    </citation>
    <scope>NUCLEOTIDE SEQUENCE</scope>
    <source>
        <strain evidence="2">JCM 12375</strain>
    </source>
</reference>
<reference evidence="2 3" key="1">
    <citation type="journal article" date="2019" name="Emerg. Microbes Infect.">
        <title>Comprehensive subspecies identification of 175 nontuberculous mycobacteria species based on 7547 genomic profiles.</title>
        <authorList>
            <person name="Matsumoto Y."/>
            <person name="Kinjo T."/>
            <person name="Motooka D."/>
            <person name="Nabeya D."/>
            <person name="Jung N."/>
            <person name="Uechi K."/>
            <person name="Horii T."/>
            <person name="Iida T."/>
            <person name="Fujita J."/>
            <person name="Nakamura S."/>
        </authorList>
    </citation>
    <scope>NUCLEOTIDE SEQUENCE [LARGE SCALE GENOMIC DNA]</scope>
    <source>
        <strain evidence="2 3">JCM 12375</strain>
    </source>
</reference>
<gene>
    <name evidence="1" type="ORF">MMAGJ_52630</name>
    <name evidence="2" type="ORF">MMAGJ_78050</name>
</gene>
<name>A0ABM7I6D3_MYCME</name>